<name>A0A8D9FS76_9VIRU</name>
<accession>A0A8D9FS76</accession>
<sequence length="268" mass="31995">MRRFEWKWKYLWAIPLFLAIVFTTALITANNRSEKDKYSYYYTMGEYDTTKIDVDPRVVPYLEDFIEDAHYYGYDTDFIYGLNSIVIGDLSNVELDGEEKRLHGICISKTVKNRNYGNIILSEKLYKGDKHGFKLVLYHEIGHWMGRDHLPLMSKSDKLLVDLKVQNINKFAGIMHDGYDMSNSAYVREYWGMLRHNFFVRFMPIDEQKCYMQKFLKDEIIRDLEELESEMEECGHSEDLCDKLYELEDIQRNLDTMSVDKYRGMFRL</sequence>
<organism evidence="1">
    <name type="scientific">uncultured marine phage</name>
    <dbReference type="NCBI Taxonomy" id="707152"/>
    <lineage>
        <taxon>Viruses</taxon>
        <taxon>environmental samples</taxon>
    </lineage>
</organism>
<dbReference type="SUPFAM" id="SSF55486">
    <property type="entry name" value="Metalloproteases ('zincins'), catalytic domain"/>
    <property type="match status" value="1"/>
</dbReference>
<reference evidence="1" key="1">
    <citation type="submission" date="2021-06" db="EMBL/GenBank/DDBJ databases">
        <authorList>
            <person name="Gannon L."/>
            <person name="Redgwell R T."/>
            <person name="Michniewski S."/>
            <person name="Harrison D C."/>
            <person name="Millard A."/>
        </authorList>
    </citation>
    <scope>NUCLEOTIDE SEQUENCE</scope>
</reference>
<dbReference type="EMBL" id="OU342829">
    <property type="protein sequence ID" value="CAG7580656.1"/>
    <property type="molecule type" value="Genomic_DNA"/>
</dbReference>
<evidence type="ECO:0000313" key="1">
    <source>
        <dbReference type="EMBL" id="CAG7580656.1"/>
    </source>
</evidence>
<gene>
    <name evidence="1" type="ORF">SLAVMIC_00511</name>
</gene>
<protein>
    <submittedName>
        <fullName evidence="1">Uncharacterized protein</fullName>
    </submittedName>
</protein>
<proteinExistence type="predicted"/>